<reference evidence="1" key="1">
    <citation type="journal article" date="2014" name="Int. J. Syst. Evol. Microbiol.">
        <title>Complete genome sequence of Corynebacterium casei LMG S-19264T (=DSM 44701T), isolated from a smear-ripened cheese.</title>
        <authorList>
            <consortium name="US DOE Joint Genome Institute (JGI-PGF)"/>
            <person name="Walter F."/>
            <person name="Albersmeier A."/>
            <person name="Kalinowski J."/>
            <person name="Ruckert C."/>
        </authorList>
    </citation>
    <scope>NUCLEOTIDE SEQUENCE</scope>
    <source>
        <strain evidence="1">KCTC 12368</strain>
    </source>
</reference>
<dbReference type="Gene3D" id="3.20.20.100">
    <property type="entry name" value="NADP-dependent oxidoreductase domain"/>
    <property type="match status" value="1"/>
</dbReference>
<dbReference type="SUPFAM" id="SSF51430">
    <property type="entry name" value="NAD(P)-linked oxidoreductase"/>
    <property type="match status" value="1"/>
</dbReference>
<accession>A0A918ULD4</accession>
<name>A0A918ULD4_9BACT</name>
<keyword evidence="2" id="KW-1185">Reference proteome</keyword>
<gene>
    <name evidence="1" type="ORF">GCM10007049_08440</name>
</gene>
<dbReference type="Proteomes" id="UP000619457">
    <property type="component" value="Unassembled WGS sequence"/>
</dbReference>
<comment type="caution">
    <text evidence="1">The sequence shown here is derived from an EMBL/GenBank/DDBJ whole genome shotgun (WGS) entry which is preliminary data.</text>
</comment>
<organism evidence="1 2">
    <name type="scientific">Echinicola pacifica</name>
    <dbReference type="NCBI Taxonomy" id="346377"/>
    <lineage>
        <taxon>Bacteria</taxon>
        <taxon>Pseudomonadati</taxon>
        <taxon>Bacteroidota</taxon>
        <taxon>Cytophagia</taxon>
        <taxon>Cytophagales</taxon>
        <taxon>Cyclobacteriaceae</taxon>
        <taxon>Echinicola</taxon>
    </lineage>
</organism>
<evidence type="ECO:0000313" key="1">
    <source>
        <dbReference type="EMBL" id="GGZ18540.1"/>
    </source>
</evidence>
<proteinExistence type="predicted"/>
<reference evidence="1" key="2">
    <citation type="submission" date="2020-09" db="EMBL/GenBank/DDBJ databases">
        <authorList>
            <person name="Sun Q."/>
            <person name="Kim S."/>
        </authorList>
    </citation>
    <scope>NUCLEOTIDE SEQUENCE</scope>
    <source>
        <strain evidence="1">KCTC 12368</strain>
    </source>
</reference>
<dbReference type="EMBL" id="BMWX01000002">
    <property type="protein sequence ID" value="GGZ18540.1"/>
    <property type="molecule type" value="Genomic_DNA"/>
</dbReference>
<sequence length="53" mass="6276">MEMFVTSKLWVQDMGYEITKAALGRAFERFQLDYLDLYLIHQPYVNVYGTGRP</sequence>
<evidence type="ECO:0008006" key="3">
    <source>
        <dbReference type="Google" id="ProtNLM"/>
    </source>
</evidence>
<protein>
    <recommendedName>
        <fullName evidence="3">NADP-dependent oxidoreductase domain-containing protein</fullName>
    </recommendedName>
</protein>
<evidence type="ECO:0000313" key="2">
    <source>
        <dbReference type="Proteomes" id="UP000619457"/>
    </source>
</evidence>
<dbReference type="AlphaFoldDB" id="A0A918ULD4"/>
<dbReference type="InterPro" id="IPR036812">
    <property type="entry name" value="NAD(P)_OxRdtase_dom_sf"/>
</dbReference>